<evidence type="ECO:0000313" key="3">
    <source>
        <dbReference type="Proteomes" id="UP000239563"/>
    </source>
</evidence>
<dbReference type="Proteomes" id="UP000239563">
    <property type="component" value="Chromosome XXI"/>
</dbReference>
<name>A0A2N8UN30_9BASI</name>
<accession>A0A2N8UN30</accession>
<organism evidence="2 3">
    <name type="scientific">Sporisorium reilianum f. sp. reilianum</name>
    <dbReference type="NCBI Taxonomy" id="72559"/>
    <lineage>
        <taxon>Eukaryota</taxon>
        <taxon>Fungi</taxon>
        <taxon>Dikarya</taxon>
        <taxon>Basidiomycota</taxon>
        <taxon>Ustilaginomycotina</taxon>
        <taxon>Ustilaginomycetes</taxon>
        <taxon>Ustilaginales</taxon>
        <taxon>Ustilaginaceae</taxon>
        <taxon>Sporisorium</taxon>
    </lineage>
</organism>
<feature type="region of interest" description="Disordered" evidence="1">
    <location>
        <begin position="91"/>
        <end position="113"/>
    </location>
</feature>
<protein>
    <submittedName>
        <fullName evidence="2">Uncharacterized protein</fullName>
    </submittedName>
</protein>
<dbReference type="EMBL" id="LT795074">
    <property type="protein sequence ID" value="SJX66316.1"/>
    <property type="molecule type" value="Genomic_DNA"/>
</dbReference>
<sequence>MSFIAIIVHSPLSTDKAKEVRLRFMRWESTYMIIRKGSSLYNDSLFGKMCAEGNMVIVRNITCRKGLGDEDCVLFDNISSIERLTISANVSAQRPAGGVADRERHLPTETDSV</sequence>
<proteinExistence type="predicted"/>
<dbReference type="AlphaFoldDB" id="A0A2N8UN30"/>
<evidence type="ECO:0000256" key="1">
    <source>
        <dbReference type="SAM" id="MobiDB-lite"/>
    </source>
</evidence>
<evidence type="ECO:0000313" key="2">
    <source>
        <dbReference type="EMBL" id="SJX66316.1"/>
    </source>
</evidence>
<reference evidence="2 3" key="1">
    <citation type="submission" date="2017-02" db="EMBL/GenBank/DDBJ databases">
        <authorList>
            <person name="Peterson S.W."/>
        </authorList>
    </citation>
    <scope>NUCLEOTIDE SEQUENCE [LARGE SCALE GENOMIC DNA]</scope>
    <source>
        <strain evidence="2 3">SRS1_H2-8</strain>
    </source>
</reference>
<feature type="compositionally biased region" description="Basic and acidic residues" evidence="1">
    <location>
        <begin position="100"/>
        <end position="113"/>
    </location>
</feature>
<gene>
    <name evidence="2" type="ORF">SRS1_17383</name>
</gene>